<comment type="caution">
    <text evidence="1">The sequence shown here is derived from an EMBL/GenBank/DDBJ whole genome shotgun (WGS) entry which is preliminary data.</text>
</comment>
<dbReference type="Proteomes" id="UP001202289">
    <property type="component" value="Unassembled WGS sequence"/>
</dbReference>
<proteinExistence type="predicted"/>
<gene>
    <name evidence="1" type="ORF">M3215_17805</name>
</gene>
<dbReference type="EMBL" id="JAMBOP010000026">
    <property type="protein sequence ID" value="MCM3737600.1"/>
    <property type="molecule type" value="Genomic_DNA"/>
</dbReference>
<sequence>MELNSTKFETLTHEEIQNIDGGGWSDWYTGIQIAWEMTKDYSKGPGPAMEGSYKHGMPGGKW</sequence>
<organism evidence="1 2">
    <name type="scientific">Bacillus cytotoxicus</name>
    <dbReference type="NCBI Taxonomy" id="580165"/>
    <lineage>
        <taxon>Bacteria</taxon>
        <taxon>Bacillati</taxon>
        <taxon>Bacillota</taxon>
        <taxon>Bacilli</taxon>
        <taxon>Bacillales</taxon>
        <taxon>Bacillaceae</taxon>
        <taxon>Bacillus</taxon>
        <taxon>Bacillus cereus group</taxon>
    </lineage>
</organism>
<reference evidence="1" key="1">
    <citation type="submission" date="2022-05" db="EMBL/GenBank/DDBJ databases">
        <title>Comparative Genomics of Spacecraft Associated Microbes.</title>
        <authorList>
            <person name="Tran M.T."/>
            <person name="Wright A."/>
            <person name="Seuylemezian A."/>
            <person name="Eisen J."/>
            <person name="Coil D."/>
        </authorList>
    </citation>
    <scope>NUCLEOTIDE SEQUENCE</scope>
    <source>
        <strain evidence="1">FAIRING 10M-2.2</strain>
    </source>
</reference>
<name>A0ACC6A9V3_9BACI</name>
<protein>
    <submittedName>
        <fullName evidence="1">Uncharacterized protein</fullName>
    </submittedName>
</protein>
<evidence type="ECO:0000313" key="2">
    <source>
        <dbReference type="Proteomes" id="UP001202289"/>
    </source>
</evidence>
<accession>A0ACC6A9V3</accession>
<keyword evidence="2" id="KW-1185">Reference proteome</keyword>
<evidence type="ECO:0000313" key="1">
    <source>
        <dbReference type="EMBL" id="MCM3737600.1"/>
    </source>
</evidence>